<dbReference type="EMBL" id="QETF01000023">
    <property type="protein sequence ID" value="PWG15757.1"/>
    <property type="molecule type" value="Genomic_DNA"/>
</dbReference>
<evidence type="ECO:0000313" key="2">
    <source>
        <dbReference type="Proteomes" id="UP000245293"/>
    </source>
</evidence>
<reference evidence="2" key="1">
    <citation type="submission" date="2018-05" db="EMBL/GenBank/DDBJ databases">
        <authorList>
            <person name="Du Z."/>
            <person name="Wang X."/>
        </authorList>
    </citation>
    <scope>NUCLEOTIDE SEQUENCE [LARGE SCALE GENOMIC DNA]</scope>
    <source>
        <strain evidence="2">WDS4C29</strain>
    </source>
</reference>
<proteinExistence type="predicted"/>
<dbReference type="Proteomes" id="UP000245293">
    <property type="component" value="Unassembled WGS sequence"/>
</dbReference>
<sequence>MSWHFVPKQQRPLQGTCCCVYLFCWEIGSEMMIPKNKKWLDDELARGVRERWCMRLGCTTCGCYQMIEILTGAPASGSASIIRILDNMTWERAEEVTDGLRYCGVQTDANGVMWMLFMLWSRWGDCVHEDLFPVLDGTYAGEVLESMRIHYAKRQERRRLHSVRQGANREDWLE</sequence>
<accession>A0A2V1P2X3</accession>
<comment type="caution">
    <text evidence="1">The sequence shown here is derived from an EMBL/GenBank/DDBJ whole genome shotgun (WGS) entry which is preliminary data.</text>
</comment>
<protein>
    <submittedName>
        <fullName evidence="1">Uncharacterized protein</fullName>
    </submittedName>
</protein>
<name>A0A2V1P2X3_9RHOB</name>
<evidence type="ECO:0000313" key="1">
    <source>
        <dbReference type="EMBL" id="PWG15757.1"/>
    </source>
</evidence>
<dbReference type="AlphaFoldDB" id="A0A2V1P2X3"/>
<keyword evidence="2" id="KW-1185">Reference proteome</keyword>
<gene>
    <name evidence="1" type="ORF">DFK10_15150</name>
</gene>
<organism evidence="1 2">
    <name type="scientific">Salibaculum griseiflavum</name>
    <dbReference type="NCBI Taxonomy" id="1914409"/>
    <lineage>
        <taxon>Bacteria</taxon>
        <taxon>Pseudomonadati</taxon>
        <taxon>Pseudomonadota</taxon>
        <taxon>Alphaproteobacteria</taxon>
        <taxon>Rhodobacterales</taxon>
        <taxon>Roseobacteraceae</taxon>
        <taxon>Salibaculum</taxon>
    </lineage>
</organism>